<dbReference type="OrthoDB" id="9449995at2759"/>
<dbReference type="InterPro" id="IPR036438">
    <property type="entry name" value="Insulin-like_sf"/>
</dbReference>
<organism evidence="15 16">
    <name type="scientific">Balaenoptera physalus</name>
    <name type="common">Fin whale</name>
    <name type="synonym">Balaena physalus</name>
    <dbReference type="NCBI Taxonomy" id="9770"/>
    <lineage>
        <taxon>Eukaryota</taxon>
        <taxon>Metazoa</taxon>
        <taxon>Chordata</taxon>
        <taxon>Craniata</taxon>
        <taxon>Vertebrata</taxon>
        <taxon>Euteleostomi</taxon>
        <taxon>Mammalia</taxon>
        <taxon>Eutheria</taxon>
        <taxon>Laurasiatheria</taxon>
        <taxon>Artiodactyla</taxon>
        <taxon>Whippomorpha</taxon>
        <taxon>Cetacea</taxon>
        <taxon>Mysticeti</taxon>
        <taxon>Balaenopteridae</taxon>
        <taxon>Balaenoptera</taxon>
    </lineage>
</organism>
<evidence type="ECO:0000256" key="12">
    <source>
        <dbReference type="SAM" id="MobiDB-lite"/>
    </source>
</evidence>
<dbReference type="PROSITE" id="PS00262">
    <property type="entry name" value="INSULIN"/>
    <property type="match status" value="1"/>
</dbReference>
<evidence type="ECO:0000256" key="11">
    <source>
        <dbReference type="RuleBase" id="RU000406"/>
    </source>
</evidence>
<gene>
    <name evidence="15" type="ORF">E2I00_019547</name>
</gene>
<dbReference type="PANTHER" id="PTHR46886">
    <property type="entry name" value="INSULIN-LIKE GROWTH FACTOR II"/>
    <property type="match status" value="1"/>
</dbReference>
<dbReference type="GO" id="GO:0001503">
    <property type="term" value="P:ossification"/>
    <property type="evidence" value="ECO:0007669"/>
    <property type="project" value="UniProtKB-KW"/>
</dbReference>
<evidence type="ECO:0000256" key="1">
    <source>
        <dbReference type="ARBA" id="ARBA00004613"/>
    </source>
</evidence>
<dbReference type="GO" id="GO:0046628">
    <property type="term" value="P:positive regulation of insulin receptor signaling pathway"/>
    <property type="evidence" value="ECO:0007669"/>
    <property type="project" value="TreeGrafter"/>
</dbReference>
<evidence type="ECO:0000256" key="2">
    <source>
        <dbReference type="ARBA" id="ARBA00009034"/>
    </source>
</evidence>
<keyword evidence="16" id="KW-1185">Reference proteome</keyword>
<dbReference type="GO" id="GO:0045944">
    <property type="term" value="P:positive regulation of transcription by RNA polymerase II"/>
    <property type="evidence" value="ECO:0007669"/>
    <property type="project" value="TreeGrafter"/>
</dbReference>
<evidence type="ECO:0000259" key="14">
    <source>
        <dbReference type="SMART" id="SM00078"/>
    </source>
</evidence>
<dbReference type="CDD" id="cd04368">
    <property type="entry name" value="IlGF"/>
    <property type="match status" value="1"/>
</dbReference>
<dbReference type="GO" id="GO:1905564">
    <property type="term" value="P:positive regulation of vascular endothelial cell proliferation"/>
    <property type="evidence" value="ECO:0007669"/>
    <property type="project" value="TreeGrafter"/>
</dbReference>
<keyword evidence="3 11" id="KW-0964">Secreted</keyword>
<dbReference type="FunFam" id="1.10.100.10:FF:000013">
    <property type="match status" value="1"/>
</dbReference>
<dbReference type="GO" id="GO:0005159">
    <property type="term" value="F:insulin-like growth factor receptor binding"/>
    <property type="evidence" value="ECO:0007669"/>
    <property type="project" value="TreeGrafter"/>
</dbReference>
<dbReference type="Gene3D" id="1.10.100.10">
    <property type="entry name" value="Insulin-like"/>
    <property type="match status" value="1"/>
</dbReference>
<dbReference type="SMART" id="SM00078">
    <property type="entry name" value="IlGF"/>
    <property type="match status" value="1"/>
</dbReference>
<evidence type="ECO:0000256" key="7">
    <source>
        <dbReference type="ARBA" id="ARBA00023246"/>
    </source>
</evidence>
<dbReference type="GO" id="GO:0051781">
    <property type="term" value="P:positive regulation of cell division"/>
    <property type="evidence" value="ECO:0007669"/>
    <property type="project" value="UniProtKB-KW"/>
</dbReference>
<evidence type="ECO:0000313" key="15">
    <source>
        <dbReference type="EMBL" id="KAB0401082.1"/>
    </source>
</evidence>
<dbReference type="GO" id="GO:0005179">
    <property type="term" value="F:hormone activity"/>
    <property type="evidence" value="ECO:0007669"/>
    <property type="project" value="InterPro"/>
</dbReference>
<evidence type="ECO:0000256" key="5">
    <source>
        <dbReference type="ARBA" id="ARBA00022855"/>
    </source>
</evidence>
<feature type="region of interest" description="Disordered" evidence="12">
    <location>
        <begin position="121"/>
        <end position="189"/>
    </location>
</feature>
<dbReference type="FunFam" id="1.10.100.10:FF:000012">
    <property type="entry name" value="Insulin-like growth factor II"/>
    <property type="match status" value="1"/>
</dbReference>
<feature type="domain" description="Insulin-like" evidence="14">
    <location>
        <begin position="30"/>
        <end position="115"/>
    </location>
</feature>
<accession>A0A6A1PYT5</accession>
<dbReference type="SUPFAM" id="SSF56994">
    <property type="entry name" value="Insulin-like"/>
    <property type="match status" value="1"/>
</dbReference>
<evidence type="ECO:0000256" key="10">
    <source>
        <dbReference type="ARBA" id="ARBA00049823"/>
    </source>
</evidence>
<dbReference type="GO" id="GO:0043539">
    <property type="term" value="F:protein serine/threonine kinase activator activity"/>
    <property type="evidence" value="ECO:0007669"/>
    <property type="project" value="TreeGrafter"/>
</dbReference>
<dbReference type="GO" id="GO:0008083">
    <property type="term" value="F:growth factor activity"/>
    <property type="evidence" value="ECO:0007669"/>
    <property type="project" value="InterPro"/>
</dbReference>
<dbReference type="Proteomes" id="UP000437017">
    <property type="component" value="Unassembled WGS sequence"/>
</dbReference>
<feature type="chain" id="PRO_5025564823" description="Insulin-like growth factor 2" evidence="13">
    <location>
        <begin position="25"/>
        <end position="219"/>
    </location>
</feature>
<comment type="caution">
    <text evidence="15">The sequence shown here is derived from an EMBL/GenBank/DDBJ whole genome shotgun (WGS) entry which is preliminary data.</text>
</comment>
<dbReference type="GO" id="GO:0051147">
    <property type="term" value="P:regulation of muscle cell differentiation"/>
    <property type="evidence" value="ECO:0007669"/>
    <property type="project" value="TreeGrafter"/>
</dbReference>
<dbReference type="PANTHER" id="PTHR46886:SF1">
    <property type="entry name" value="INSULIN-LIKE GROWTH FACTOR II"/>
    <property type="match status" value="1"/>
</dbReference>
<dbReference type="InterPro" id="IPR016179">
    <property type="entry name" value="Insulin-like"/>
</dbReference>
<dbReference type="PRINTS" id="PR00276">
    <property type="entry name" value="INSULINFAMLY"/>
</dbReference>
<sequence length="219" mass="23291">MGIRVGKSMLVLLAFLAFASCCYAAYRPSETLCGGELVDTLQFVCGDRGFYFRQGWGAGWRNPGEPPGALVLTCPFLPPVGLPGRPASRVNRRSRGIVEECCFRSCDLALLETYCATPAKSERDVSTPPTVLPVRRPPQLGPVDGPPALGPWTAPSSGPVDGTPALGPWAAPSSEPMDGPASVRETGVSGTLPSLWSPSRLLPLSQGTRAWQLLSWKRG</sequence>
<dbReference type="PROSITE" id="PS51257">
    <property type="entry name" value="PROKAR_LIPOPROTEIN"/>
    <property type="match status" value="1"/>
</dbReference>
<keyword evidence="7" id="KW-0497">Mitogen</keyword>
<keyword evidence="6" id="KW-1015">Disulfide bond</keyword>
<comment type="subcellular location">
    <subcellularLocation>
        <location evidence="1 11">Secreted</location>
    </subcellularLocation>
</comment>
<dbReference type="Pfam" id="PF00049">
    <property type="entry name" value="Insulin"/>
    <property type="match status" value="1"/>
</dbReference>
<dbReference type="InterPro" id="IPR022334">
    <property type="entry name" value="IGF2"/>
</dbReference>
<dbReference type="GO" id="GO:0043410">
    <property type="term" value="P:positive regulation of MAPK cascade"/>
    <property type="evidence" value="ECO:0007669"/>
    <property type="project" value="TreeGrafter"/>
</dbReference>
<evidence type="ECO:0000256" key="13">
    <source>
        <dbReference type="SAM" id="SignalP"/>
    </source>
</evidence>
<evidence type="ECO:0000256" key="8">
    <source>
        <dbReference type="ARBA" id="ARBA00043916"/>
    </source>
</evidence>
<feature type="compositionally biased region" description="Pro residues" evidence="12">
    <location>
        <begin position="135"/>
        <end position="149"/>
    </location>
</feature>
<comment type="similarity">
    <text evidence="2 11">Belongs to the insulin family.</text>
</comment>
<dbReference type="AlphaFoldDB" id="A0A6A1PYT5"/>
<evidence type="ECO:0000256" key="4">
    <source>
        <dbReference type="ARBA" id="ARBA00022729"/>
    </source>
</evidence>
<keyword evidence="4 13" id="KW-0732">Signal</keyword>
<dbReference type="InterPro" id="IPR022352">
    <property type="entry name" value="Ins/IGF/rlx"/>
</dbReference>
<dbReference type="GO" id="GO:0005615">
    <property type="term" value="C:extracellular space"/>
    <property type="evidence" value="ECO:0007669"/>
    <property type="project" value="InterPro"/>
</dbReference>
<evidence type="ECO:0000256" key="9">
    <source>
        <dbReference type="ARBA" id="ARBA00049761"/>
    </source>
</evidence>
<reference evidence="15 16" key="1">
    <citation type="journal article" date="2019" name="PLoS ONE">
        <title>Genomic analyses reveal an absence of contemporary introgressive admixture between fin whales and blue whales, despite known hybrids.</title>
        <authorList>
            <person name="Westbury M.V."/>
            <person name="Petersen B."/>
            <person name="Lorenzen E.D."/>
        </authorList>
    </citation>
    <scope>NUCLEOTIDE SEQUENCE [LARGE SCALE GENOMIC DNA]</scope>
    <source>
        <strain evidence="15">FinWhale-01</strain>
    </source>
</reference>
<dbReference type="PRINTS" id="PR02006">
    <property type="entry name" value="INSLNLIKEGF2"/>
</dbReference>
<keyword evidence="5" id="KW-0892">Osteogenesis</keyword>
<dbReference type="InterPro" id="IPR022353">
    <property type="entry name" value="Insulin_CS"/>
</dbReference>
<evidence type="ECO:0000256" key="3">
    <source>
        <dbReference type="ARBA" id="ARBA00022525"/>
    </source>
</evidence>
<dbReference type="EMBL" id="SGJD01001260">
    <property type="protein sequence ID" value="KAB0401082.1"/>
    <property type="molecule type" value="Genomic_DNA"/>
</dbReference>
<name>A0A6A1PYT5_BALPH</name>
<protein>
    <recommendedName>
        <fullName evidence="9">Insulin-like growth factor 2</fullName>
    </recommendedName>
    <alternativeName>
        <fullName evidence="10">Insulin-like growth factor II</fullName>
    </alternativeName>
</protein>
<evidence type="ECO:0000256" key="6">
    <source>
        <dbReference type="ARBA" id="ARBA00023157"/>
    </source>
</evidence>
<dbReference type="GO" id="GO:0042104">
    <property type="term" value="P:positive regulation of activated T cell proliferation"/>
    <property type="evidence" value="ECO:0007669"/>
    <property type="project" value="TreeGrafter"/>
</dbReference>
<proteinExistence type="inferred from homology"/>
<feature type="signal peptide" evidence="13">
    <location>
        <begin position="1"/>
        <end position="24"/>
    </location>
</feature>
<evidence type="ECO:0000313" key="16">
    <source>
        <dbReference type="Proteomes" id="UP000437017"/>
    </source>
</evidence>
<comment type="function">
    <text evidence="8">Preptin undergoes glucose-mediated co-secretion with insulin, and acts as a physiological amplifier of glucose-mediated insulin secretion. Exhibits osteogenic properties by increasing osteoblast mitogenic activity through phosphoactivation of MAPK1 and MAPK3.</text>
</comment>